<comment type="subcellular location">
    <subcellularLocation>
        <location evidence="11">Cell membrane</location>
        <topology evidence="11">Multi-pass membrane protein</topology>
    </subcellularLocation>
    <subcellularLocation>
        <location evidence="1">Membrane</location>
        <topology evidence="1">Multi-pass membrane protein</topology>
    </subcellularLocation>
</comment>
<evidence type="ECO:0000256" key="8">
    <source>
        <dbReference type="ARBA" id="ARBA00023180"/>
    </source>
</evidence>
<name>A0A9P1I520_9PELO</name>
<dbReference type="InterPro" id="IPR000644">
    <property type="entry name" value="CBS_dom"/>
</dbReference>
<dbReference type="GO" id="GO:1905941">
    <property type="term" value="P:positive regulation of gonad development"/>
    <property type="evidence" value="ECO:0007669"/>
    <property type="project" value="UniProtKB-ARBA"/>
</dbReference>
<comment type="caution">
    <text evidence="16">The sequence shown here is derived from an EMBL/GenBank/DDBJ whole genome shotgun (WGS) entry which is preliminary data.</text>
</comment>
<evidence type="ECO:0000259" key="14">
    <source>
        <dbReference type="PROSITE" id="PS51371"/>
    </source>
</evidence>
<dbReference type="InterPro" id="IPR045095">
    <property type="entry name" value="ACDP"/>
</dbReference>
<reference evidence="16" key="1">
    <citation type="submission" date="2022-11" db="EMBL/GenBank/DDBJ databases">
        <authorList>
            <person name="Kikuchi T."/>
        </authorList>
    </citation>
    <scope>NUCLEOTIDE SEQUENCE</scope>
    <source>
        <strain evidence="16">PS1010</strain>
    </source>
</reference>
<dbReference type="AlphaFoldDB" id="A0A9P1I520"/>
<feature type="transmembrane region" description="Helical" evidence="11">
    <location>
        <begin position="223"/>
        <end position="242"/>
    </location>
</feature>
<dbReference type="GO" id="GO:0010960">
    <property type="term" value="P:magnesium ion homeostasis"/>
    <property type="evidence" value="ECO:0007669"/>
    <property type="project" value="InterPro"/>
</dbReference>
<keyword evidence="5 10" id="KW-1133">Transmembrane helix</keyword>
<feature type="compositionally biased region" description="Polar residues" evidence="12">
    <location>
        <begin position="666"/>
        <end position="687"/>
    </location>
</feature>
<dbReference type="Pfam" id="PF00571">
    <property type="entry name" value="CBS"/>
    <property type="match status" value="1"/>
</dbReference>
<keyword evidence="6" id="KW-0406">Ion transport</keyword>
<comment type="similarity">
    <text evidence="2 11">Belongs to the ACDP family.</text>
</comment>
<feature type="domain" description="CNNM transmembrane" evidence="15">
    <location>
        <begin position="131"/>
        <end position="252"/>
    </location>
</feature>
<keyword evidence="6" id="KW-0813">Transport</keyword>
<evidence type="ECO:0000256" key="3">
    <source>
        <dbReference type="ARBA" id="ARBA00022692"/>
    </source>
</evidence>
<dbReference type="InterPro" id="IPR046342">
    <property type="entry name" value="CBS_dom_sf"/>
</dbReference>
<dbReference type="Proteomes" id="UP001152747">
    <property type="component" value="Unassembled WGS sequence"/>
</dbReference>
<sequence length="704" mass="80551">MGILQILIITIITSLAANRIRLSGLRNSNYRVFEVLRNTEFNIEVFGTNLPGNGYFFTTTSRCEDYDRKDLGEQSTVVIKNEMVKTFGRFAYLKIEKGLPFTVENPVYHLCNTNSNSTYHENLEIRHELSTTQSFWSSSMICVYCVLMSAFSSGMTIGFMRFSITDLQRMLDYEEPVKTRARRILKFRSRSNWLVCTFSLCSTFHSVLFTASVERMLESHEHAQILSIIVPTLILFIFAEFLPQAVCNSKFGFVLAFWTLANYTSKIIDMFLGRDVREVMTEEEKLNIIRNMAKNSNSKERKILERATQFSSKTVKDVMTPIEKVFLIPASQKLTKTTLLTLVEKGFTRVPIRDDKNSDNIFAVLNVKELINFDLKSAPAVSKIIAKTDRTRAQMKYVISEMKVQELMQQMRTGGFHIATVIKFTQSTYQVIGIITIEDILEQIFGDLEDETKTISREPKFNNYTNSLVINWCREAGSDPKYPLSFCQQLLIIQCVLSECPVFQKFGIDVLQAKQLLRSTQIRKAAKNEVISIKPDIFLVIWKGTLEIDRGVDEIHQEVSVDQKDGSVPCFIAGKNSLKHIFQMLKLSGNEEMFEKETIKEITVMSEECMYFKIRSQEIIDVVNETESNLSKSDKMQNLASCQSRKSNTPTLGESKELLEKDPKSYSRTPSPSISRVNSTEETSKSPLRSLDSDTILELCKKNK</sequence>
<dbReference type="Pfam" id="PF01595">
    <property type="entry name" value="CNNM"/>
    <property type="match status" value="1"/>
</dbReference>
<feature type="chain" id="PRO_5040463157" description="Metal transporter" evidence="13">
    <location>
        <begin position="17"/>
        <end position="704"/>
    </location>
</feature>
<keyword evidence="13" id="KW-0732">Signal</keyword>
<dbReference type="InterPro" id="IPR002550">
    <property type="entry name" value="CNNM"/>
</dbReference>
<gene>
    <name evidence="16" type="ORF">CAMP_LOCUS832</name>
</gene>
<keyword evidence="17" id="KW-1185">Reference proteome</keyword>
<dbReference type="GO" id="GO:0005886">
    <property type="term" value="C:plasma membrane"/>
    <property type="evidence" value="ECO:0007669"/>
    <property type="project" value="UniProtKB-SubCell"/>
</dbReference>
<keyword evidence="9" id="KW-0129">CBS domain</keyword>
<evidence type="ECO:0000313" key="17">
    <source>
        <dbReference type="Proteomes" id="UP001152747"/>
    </source>
</evidence>
<evidence type="ECO:0000256" key="5">
    <source>
        <dbReference type="ARBA" id="ARBA00022989"/>
    </source>
</evidence>
<dbReference type="PROSITE" id="PS51371">
    <property type="entry name" value="CBS"/>
    <property type="match status" value="1"/>
</dbReference>
<evidence type="ECO:0000256" key="1">
    <source>
        <dbReference type="ARBA" id="ARBA00004141"/>
    </source>
</evidence>
<organism evidence="16 17">
    <name type="scientific">Caenorhabditis angaria</name>
    <dbReference type="NCBI Taxonomy" id="860376"/>
    <lineage>
        <taxon>Eukaryota</taxon>
        <taxon>Metazoa</taxon>
        <taxon>Ecdysozoa</taxon>
        <taxon>Nematoda</taxon>
        <taxon>Chromadorea</taxon>
        <taxon>Rhabditida</taxon>
        <taxon>Rhabditina</taxon>
        <taxon>Rhabditomorpha</taxon>
        <taxon>Rhabditoidea</taxon>
        <taxon>Rhabditidae</taxon>
        <taxon>Peloderinae</taxon>
        <taxon>Caenorhabditis</taxon>
    </lineage>
</organism>
<feature type="compositionally biased region" description="Basic and acidic residues" evidence="12">
    <location>
        <begin position="654"/>
        <end position="665"/>
    </location>
</feature>
<evidence type="ECO:0000256" key="12">
    <source>
        <dbReference type="SAM" id="MobiDB-lite"/>
    </source>
</evidence>
<dbReference type="Gene3D" id="3.10.580.10">
    <property type="entry name" value="CBS-domain"/>
    <property type="match status" value="1"/>
</dbReference>
<evidence type="ECO:0000313" key="16">
    <source>
        <dbReference type="EMBL" id="CAI5438195.1"/>
    </source>
</evidence>
<keyword evidence="7 10" id="KW-0472">Membrane</keyword>
<dbReference type="GO" id="GO:0006811">
    <property type="term" value="P:monoatomic ion transport"/>
    <property type="evidence" value="ECO:0007669"/>
    <property type="project" value="UniProtKB-KW"/>
</dbReference>
<feature type="signal peptide" evidence="13">
    <location>
        <begin position="1"/>
        <end position="16"/>
    </location>
</feature>
<evidence type="ECO:0000256" key="4">
    <source>
        <dbReference type="ARBA" id="ARBA00022737"/>
    </source>
</evidence>
<dbReference type="GO" id="GO:0005737">
    <property type="term" value="C:cytoplasm"/>
    <property type="evidence" value="ECO:0007669"/>
    <property type="project" value="TreeGrafter"/>
</dbReference>
<evidence type="ECO:0000256" key="11">
    <source>
        <dbReference type="RuleBase" id="RU369091"/>
    </source>
</evidence>
<keyword evidence="4" id="KW-0677">Repeat</keyword>
<dbReference type="GO" id="GO:0030026">
    <property type="term" value="P:intracellular manganese ion homeostasis"/>
    <property type="evidence" value="ECO:0007669"/>
    <property type="project" value="TreeGrafter"/>
</dbReference>
<feature type="domain" description="CBS" evidence="14">
    <location>
        <begin position="390"/>
        <end position="451"/>
    </location>
</feature>
<evidence type="ECO:0000256" key="9">
    <source>
        <dbReference type="PROSITE-ProRule" id="PRU00703"/>
    </source>
</evidence>
<evidence type="ECO:0000256" key="10">
    <source>
        <dbReference type="PROSITE-ProRule" id="PRU01193"/>
    </source>
</evidence>
<evidence type="ECO:0000259" key="15">
    <source>
        <dbReference type="PROSITE" id="PS51846"/>
    </source>
</evidence>
<keyword evidence="3 10" id="KW-0812">Transmembrane</keyword>
<feature type="transmembrane region" description="Helical" evidence="11">
    <location>
        <begin position="135"/>
        <end position="160"/>
    </location>
</feature>
<keyword evidence="8" id="KW-0325">Glycoprotein</keyword>
<dbReference type="GO" id="GO:0022857">
    <property type="term" value="F:transmembrane transporter activity"/>
    <property type="evidence" value="ECO:0007669"/>
    <property type="project" value="UniProtKB-UniRule"/>
</dbReference>
<proteinExistence type="inferred from homology"/>
<feature type="transmembrane region" description="Helical" evidence="11">
    <location>
        <begin position="192"/>
        <end position="211"/>
    </location>
</feature>
<evidence type="ECO:0000256" key="7">
    <source>
        <dbReference type="ARBA" id="ARBA00023136"/>
    </source>
</evidence>
<feature type="compositionally biased region" description="Polar residues" evidence="12">
    <location>
        <begin position="634"/>
        <end position="652"/>
    </location>
</feature>
<dbReference type="InterPro" id="IPR044751">
    <property type="entry name" value="Ion_transp-like_CBS"/>
</dbReference>
<evidence type="ECO:0000256" key="2">
    <source>
        <dbReference type="ARBA" id="ARBA00010484"/>
    </source>
</evidence>
<accession>A0A9P1I520</accession>
<evidence type="ECO:0000256" key="6">
    <source>
        <dbReference type="ARBA" id="ARBA00023065"/>
    </source>
</evidence>
<dbReference type="GO" id="GO:0008340">
    <property type="term" value="P:determination of adult lifespan"/>
    <property type="evidence" value="ECO:0007669"/>
    <property type="project" value="UniProtKB-ARBA"/>
</dbReference>
<dbReference type="PROSITE" id="PS51846">
    <property type="entry name" value="CNNM"/>
    <property type="match status" value="1"/>
</dbReference>
<dbReference type="PANTHER" id="PTHR12064:SF97">
    <property type="entry name" value="METAL TRANSPORTER CNNM-5"/>
    <property type="match status" value="1"/>
</dbReference>
<comment type="function">
    <text evidence="11">Metal transporter.</text>
</comment>
<evidence type="ECO:0000256" key="13">
    <source>
        <dbReference type="SAM" id="SignalP"/>
    </source>
</evidence>
<dbReference type="OrthoDB" id="5353557at2759"/>
<protein>
    <recommendedName>
        <fullName evidence="11">Metal transporter</fullName>
    </recommendedName>
</protein>
<dbReference type="PANTHER" id="PTHR12064">
    <property type="entry name" value="METAL TRANSPORTER CNNM"/>
    <property type="match status" value="1"/>
</dbReference>
<feature type="region of interest" description="Disordered" evidence="12">
    <location>
        <begin position="634"/>
        <end position="689"/>
    </location>
</feature>
<dbReference type="CDD" id="cd04590">
    <property type="entry name" value="CBS_pair_CorC_HlyC_assoc"/>
    <property type="match status" value="1"/>
</dbReference>
<dbReference type="EMBL" id="CANHGI010000001">
    <property type="protein sequence ID" value="CAI5438195.1"/>
    <property type="molecule type" value="Genomic_DNA"/>
</dbReference>
<dbReference type="SUPFAM" id="SSF54631">
    <property type="entry name" value="CBS-domain pair"/>
    <property type="match status" value="1"/>
</dbReference>